<dbReference type="EMBL" id="GBXM01057906">
    <property type="protein sequence ID" value="JAH50671.1"/>
    <property type="molecule type" value="Transcribed_RNA"/>
</dbReference>
<reference evidence="1" key="2">
    <citation type="journal article" date="2015" name="Fish Shellfish Immunol.">
        <title>Early steps in the European eel (Anguilla anguilla)-Vibrio vulnificus interaction in the gills: Role of the RtxA13 toxin.</title>
        <authorList>
            <person name="Callol A."/>
            <person name="Pajuelo D."/>
            <person name="Ebbesson L."/>
            <person name="Teles M."/>
            <person name="MacKenzie S."/>
            <person name="Amaro C."/>
        </authorList>
    </citation>
    <scope>NUCLEOTIDE SEQUENCE</scope>
</reference>
<protein>
    <submittedName>
        <fullName evidence="1">Uncharacterized protein</fullName>
    </submittedName>
</protein>
<evidence type="ECO:0000313" key="1">
    <source>
        <dbReference type="EMBL" id="JAH50671.1"/>
    </source>
</evidence>
<sequence>MMKHRMGTCLALS</sequence>
<proteinExistence type="predicted"/>
<name>A0A0E9TAL4_ANGAN</name>
<organism evidence="1">
    <name type="scientific">Anguilla anguilla</name>
    <name type="common">European freshwater eel</name>
    <name type="synonym">Muraena anguilla</name>
    <dbReference type="NCBI Taxonomy" id="7936"/>
    <lineage>
        <taxon>Eukaryota</taxon>
        <taxon>Metazoa</taxon>
        <taxon>Chordata</taxon>
        <taxon>Craniata</taxon>
        <taxon>Vertebrata</taxon>
        <taxon>Euteleostomi</taxon>
        <taxon>Actinopterygii</taxon>
        <taxon>Neopterygii</taxon>
        <taxon>Teleostei</taxon>
        <taxon>Anguilliformes</taxon>
        <taxon>Anguillidae</taxon>
        <taxon>Anguilla</taxon>
    </lineage>
</organism>
<reference evidence="1" key="1">
    <citation type="submission" date="2014-11" db="EMBL/GenBank/DDBJ databases">
        <authorList>
            <person name="Amaro Gonzalez C."/>
        </authorList>
    </citation>
    <scope>NUCLEOTIDE SEQUENCE</scope>
</reference>
<accession>A0A0E9TAL4</accession>